<dbReference type="Proteomes" id="UP000289546">
    <property type="component" value="Unassembled WGS sequence"/>
</dbReference>
<evidence type="ECO:0000313" key="2">
    <source>
        <dbReference type="Proteomes" id="UP000289546"/>
    </source>
</evidence>
<comment type="caution">
    <text evidence="1">The sequence shown here is derived from an EMBL/GenBank/DDBJ whole genome shotgun (WGS) entry which is preliminary data.</text>
</comment>
<dbReference type="AlphaFoldDB" id="A0A4Q0SEN0"/>
<sequence>MASTTRFDCISITIEFLAGEAELTVKAIMTSILANELARRGVSSLTPSDCEEIVERLIERLTELELSLAAREITHKRDP</sequence>
<gene>
    <name evidence="1" type="ORF">XH99_07375</name>
</gene>
<dbReference type="EMBL" id="LBJQ01000011">
    <property type="protein sequence ID" value="RXH36504.1"/>
    <property type="molecule type" value="Genomic_DNA"/>
</dbReference>
<accession>A0A4Q0SEN0</accession>
<evidence type="ECO:0000313" key="1">
    <source>
        <dbReference type="EMBL" id="RXH36504.1"/>
    </source>
</evidence>
<keyword evidence="2" id="KW-1185">Reference proteome</keyword>
<protein>
    <submittedName>
        <fullName evidence="1">Uncharacterized protein</fullName>
    </submittedName>
</protein>
<name>A0A4Q0SEN0_9BRAD</name>
<reference evidence="1 2" key="1">
    <citation type="submission" date="2015-04" db="EMBL/GenBank/DDBJ databases">
        <title>Comparative genomics of rhizobia nodulating Arachis hypogaea in China.</title>
        <authorList>
            <person name="Li Y."/>
        </authorList>
    </citation>
    <scope>NUCLEOTIDE SEQUENCE [LARGE SCALE GENOMIC DNA]</scope>
    <source>
        <strain evidence="1 2">CCBAU 51757</strain>
    </source>
</reference>
<organism evidence="1 2">
    <name type="scientific">Bradyrhizobium nanningense</name>
    <dbReference type="NCBI Taxonomy" id="1325118"/>
    <lineage>
        <taxon>Bacteria</taxon>
        <taxon>Pseudomonadati</taxon>
        <taxon>Pseudomonadota</taxon>
        <taxon>Alphaproteobacteria</taxon>
        <taxon>Hyphomicrobiales</taxon>
        <taxon>Nitrobacteraceae</taxon>
        <taxon>Bradyrhizobium</taxon>
    </lineage>
</organism>
<proteinExistence type="predicted"/>